<keyword evidence="6 10" id="KW-0472">Membrane</keyword>
<dbReference type="PROSITE" id="PS00889">
    <property type="entry name" value="CNMP_BINDING_2"/>
    <property type="match status" value="1"/>
</dbReference>
<evidence type="ECO:0000256" key="3">
    <source>
        <dbReference type="ARBA" id="ARBA00022692"/>
    </source>
</evidence>
<keyword evidence="3 10" id="KW-0812">Transmembrane</keyword>
<organism evidence="12 13">
    <name type="scientific">Pseudocohnilembus persalinus</name>
    <name type="common">Ciliate</name>
    <dbReference type="NCBI Taxonomy" id="266149"/>
    <lineage>
        <taxon>Eukaryota</taxon>
        <taxon>Sar</taxon>
        <taxon>Alveolata</taxon>
        <taxon>Ciliophora</taxon>
        <taxon>Intramacronucleata</taxon>
        <taxon>Oligohymenophorea</taxon>
        <taxon>Scuticociliatia</taxon>
        <taxon>Philasterida</taxon>
        <taxon>Pseudocohnilembidae</taxon>
        <taxon>Pseudocohnilembus</taxon>
    </lineage>
</organism>
<dbReference type="GO" id="GO:0005221">
    <property type="term" value="F:intracellularly cyclic nucleotide-activated monoatomic cation channel activity"/>
    <property type="evidence" value="ECO:0007669"/>
    <property type="project" value="InterPro"/>
</dbReference>
<dbReference type="CDD" id="cd00038">
    <property type="entry name" value="CAP_ED"/>
    <property type="match status" value="1"/>
</dbReference>
<proteinExistence type="predicted"/>
<sequence>MSIQIKEDNKEVEIQNKSDFSSDNNCIITKPDFIKKHDEDTYNNQSNSEIESSTSAQQSQESSQILEKIFIPQGQYITQEDRIKNQNKHIQYPSFLIPSKHKLKAFWDIVIGILVLYSSFMSPLDIAFQFKDIGKILYKIGDYITLVFFIFDIVFNLRTTFYTPNNEECIDQRLVAKNYLKSSSFIVDLVSTIPISEFADLISGNSSGQNTYIKWLKQLKIFRILRLAKLNRFLQSDSAKTYHWLTCIWFFIVRQDYDEDTSNDANIWLPSNMRTLGQSNSDVPDNELTAQFYKDPDYVQIYSYTLYSLIILTLGNDIAPITIGQAIFSILICVAGSFLTAIFFGEIAVLIAKLNAEQTLYQNKLEKLEMKLKHNSIPKVLQNKVLEYFDFCWEKKKLVENITDFSLLSKPLQKEIHFHLHRDIIKNVPLFKELELNEIVWIIQRLKTDIYLPDDFIIREGEVGNDMFFLMDGVAKVILKNDDPNNPPFTQFLQKGSYVGEIALIIDSKRTADVQAIDFTICEIFTREHYNRLKIEFPDINKRLKDGLKHYKMNKIQEIGMTLQQKFLKNLEIEDIKTLVKYYMDDIFCEPNKIILSPKKYSNALYVVLLGKISQIPNTQKAHQILKQIVYNNSKLNQKQKQQMKGNGNIGICNTNEQLEQIQLDDEYIEDFMKKKILNSGEFFGAILLDDLKMQSGIENFFVSMTGCQIGIFTDKSMKKLKLERPELFKKIKEAISSSDEIAQKNDQQSF</sequence>
<evidence type="ECO:0000256" key="7">
    <source>
        <dbReference type="ARBA" id="ARBA00023286"/>
    </source>
</evidence>
<evidence type="ECO:0000256" key="6">
    <source>
        <dbReference type="ARBA" id="ARBA00023136"/>
    </source>
</evidence>
<dbReference type="Gene3D" id="1.10.287.630">
    <property type="entry name" value="Helix hairpin bin"/>
    <property type="match status" value="1"/>
</dbReference>
<feature type="transmembrane region" description="Helical" evidence="10">
    <location>
        <begin position="327"/>
        <end position="352"/>
    </location>
</feature>
<evidence type="ECO:0000256" key="1">
    <source>
        <dbReference type="ARBA" id="ARBA00004141"/>
    </source>
</evidence>
<keyword evidence="4 10" id="KW-1133">Transmembrane helix</keyword>
<feature type="region of interest" description="Disordered" evidence="9">
    <location>
        <begin position="38"/>
        <end position="57"/>
    </location>
</feature>
<gene>
    <name evidence="12" type="ORF">PPERSA_04169</name>
</gene>
<dbReference type="AlphaFoldDB" id="A0A0V0QNF8"/>
<feature type="transmembrane region" description="Helical" evidence="10">
    <location>
        <begin position="105"/>
        <end position="124"/>
    </location>
</feature>
<dbReference type="InterPro" id="IPR050866">
    <property type="entry name" value="CNG_cation_channel"/>
</dbReference>
<comment type="subcellular location">
    <subcellularLocation>
        <location evidence="1">Membrane</location>
        <topology evidence="1">Multi-pass membrane protein</topology>
    </subcellularLocation>
</comment>
<feature type="transmembrane region" description="Helical" evidence="10">
    <location>
        <begin position="136"/>
        <end position="155"/>
    </location>
</feature>
<dbReference type="OMA" id="YFVQHGC"/>
<keyword evidence="7" id="KW-1071">Ligand-gated ion channel</keyword>
<dbReference type="GO" id="GO:0044877">
    <property type="term" value="F:protein-containing complex binding"/>
    <property type="evidence" value="ECO:0007669"/>
    <property type="project" value="TreeGrafter"/>
</dbReference>
<dbReference type="PANTHER" id="PTHR45638">
    <property type="entry name" value="CYCLIC NUCLEOTIDE-GATED CATION CHANNEL SUBUNIT A"/>
    <property type="match status" value="1"/>
</dbReference>
<dbReference type="InterPro" id="IPR018488">
    <property type="entry name" value="cNMP-bd_CS"/>
</dbReference>
<keyword evidence="13" id="KW-1185">Reference proteome</keyword>
<dbReference type="PRINTS" id="PR01463">
    <property type="entry name" value="EAGCHANLFMLY"/>
</dbReference>
<evidence type="ECO:0000256" key="4">
    <source>
        <dbReference type="ARBA" id="ARBA00022989"/>
    </source>
</evidence>
<dbReference type="Gene3D" id="2.60.120.10">
    <property type="entry name" value="Jelly Rolls"/>
    <property type="match status" value="2"/>
</dbReference>
<dbReference type="OrthoDB" id="284133at2759"/>
<dbReference type="PROSITE" id="PS00888">
    <property type="entry name" value="CNMP_BINDING_1"/>
    <property type="match status" value="1"/>
</dbReference>
<name>A0A0V0QNF8_PSEPJ</name>
<dbReference type="Pfam" id="PF00027">
    <property type="entry name" value="cNMP_binding"/>
    <property type="match status" value="1"/>
</dbReference>
<dbReference type="InterPro" id="IPR005821">
    <property type="entry name" value="Ion_trans_dom"/>
</dbReference>
<dbReference type="Proteomes" id="UP000054937">
    <property type="component" value="Unassembled WGS sequence"/>
</dbReference>
<dbReference type="SUPFAM" id="SSF51206">
    <property type="entry name" value="cAMP-binding domain-like"/>
    <property type="match status" value="2"/>
</dbReference>
<dbReference type="SUPFAM" id="SSF81324">
    <property type="entry name" value="Voltage-gated potassium channels"/>
    <property type="match status" value="1"/>
</dbReference>
<dbReference type="SMART" id="SM00100">
    <property type="entry name" value="cNMP"/>
    <property type="match status" value="1"/>
</dbReference>
<dbReference type="PANTHER" id="PTHR45638:SF11">
    <property type="entry name" value="CYCLIC NUCLEOTIDE-GATED CATION CHANNEL SUBUNIT A"/>
    <property type="match status" value="1"/>
</dbReference>
<accession>A0A0V0QNF8</accession>
<evidence type="ECO:0000313" key="12">
    <source>
        <dbReference type="EMBL" id="KRX03617.1"/>
    </source>
</evidence>
<dbReference type="InParanoid" id="A0A0V0QNF8"/>
<feature type="domain" description="Cyclic nucleotide-binding" evidence="11">
    <location>
        <begin position="430"/>
        <end position="551"/>
    </location>
</feature>
<keyword evidence="2" id="KW-0813">Transport</keyword>
<dbReference type="GO" id="GO:0016020">
    <property type="term" value="C:membrane"/>
    <property type="evidence" value="ECO:0007669"/>
    <property type="project" value="UniProtKB-SubCell"/>
</dbReference>
<keyword evidence="8" id="KW-0407">Ion channel</keyword>
<feature type="compositionally biased region" description="Low complexity" evidence="9">
    <location>
        <begin position="48"/>
        <end position="57"/>
    </location>
</feature>
<protein>
    <submittedName>
        <fullName evidence="12">Cyclic nucleotide-binding protein</fullName>
    </submittedName>
</protein>
<reference evidence="12 13" key="1">
    <citation type="journal article" date="2015" name="Sci. Rep.">
        <title>Genome of the facultative scuticociliatosis pathogen Pseudocohnilembus persalinus provides insight into its virulence through horizontal gene transfer.</title>
        <authorList>
            <person name="Xiong J."/>
            <person name="Wang G."/>
            <person name="Cheng J."/>
            <person name="Tian M."/>
            <person name="Pan X."/>
            <person name="Warren A."/>
            <person name="Jiang C."/>
            <person name="Yuan D."/>
            <person name="Miao W."/>
        </authorList>
    </citation>
    <scope>NUCLEOTIDE SEQUENCE [LARGE SCALE GENOMIC DNA]</scope>
    <source>
        <strain evidence="12">36N120E</strain>
    </source>
</reference>
<evidence type="ECO:0000256" key="9">
    <source>
        <dbReference type="SAM" id="MobiDB-lite"/>
    </source>
</evidence>
<keyword evidence="5" id="KW-0406">Ion transport</keyword>
<dbReference type="InterPro" id="IPR003938">
    <property type="entry name" value="K_chnl_volt-dep_EAG/ELK/ERG"/>
</dbReference>
<dbReference type="Gene3D" id="1.10.287.70">
    <property type="match status" value="1"/>
</dbReference>
<dbReference type="Pfam" id="PF00520">
    <property type="entry name" value="Ion_trans"/>
    <property type="match status" value="1"/>
</dbReference>
<dbReference type="InterPro" id="IPR000595">
    <property type="entry name" value="cNMP-bd_dom"/>
</dbReference>
<evidence type="ECO:0000256" key="5">
    <source>
        <dbReference type="ARBA" id="ARBA00023065"/>
    </source>
</evidence>
<comment type="caution">
    <text evidence="12">The sequence shown here is derived from an EMBL/GenBank/DDBJ whole genome shotgun (WGS) entry which is preliminary data.</text>
</comment>
<evidence type="ECO:0000313" key="13">
    <source>
        <dbReference type="Proteomes" id="UP000054937"/>
    </source>
</evidence>
<evidence type="ECO:0000256" key="8">
    <source>
        <dbReference type="ARBA" id="ARBA00023303"/>
    </source>
</evidence>
<evidence type="ECO:0000259" key="11">
    <source>
        <dbReference type="PROSITE" id="PS50042"/>
    </source>
</evidence>
<dbReference type="GO" id="GO:0005249">
    <property type="term" value="F:voltage-gated potassium channel activity"/>
    <property type="evidence" value="ECO:0007669"/>
    <property type="project" value="InterPro"/>
</dbReference>
<dbReference type="InterPro" id="IPR018490">
    <property type="entry name" value="cNMP-bd_dom_sf"/>
</dbReference>
<evidence type="ECO:0000256" key="2">
    <source>
        <dbReference type="ARBA" id="ARBA00022448"/>
    </source>
</evidence>
<dbReference type="EMBL" id="LDAU01000129">
    <property type="protein sequence ID" value="KRX03617.1"/>
    <property type="molecule type" value="Genomic_DNA"/>
</dbReference>
<evidence type="ECO:0000256" key="10">
    <source>
        <dbReference type="SAM" id="Phobius"/>
    </source>
</evidence>
<dbReference type="InterPro" id="IPR014710">
    <property type="entry name" value="RmlC-like_jellyroll"/>
</dbReference>
<dbReference type="PROSITE" id="PS50042">
    <property type="entry name" value="CNMP_BINDING_3"/>
    <property type="match status" value="1"/>
</dbReference>